<gene>
    <name evidence="3" type="ORF">FLT43_11640</name>
    <name evidence="2" type="ORF">M5W83_11045</name>
</gene>
<dbReference type="InterPro" id="IPR030395">
    <property type="entry name" value="GP_PDE_dom"/>
</dbReference>
<dbReference type="PROSITE" id="PS51704">
    <property type="entry name" value="GP_PDE"/>
    <property type="match status" value="1"/>
</dbReference>
<dbReference type="GO" id="GO:0006629">
    <property type="term" value="P:lipid metabolic process"/>
    <property type="evidence" value="ECO:0007669"/>
    <property type="project" value="InterPro"/>
</dbReference>
<dbReference type="CDD" id="cd08556">
    <property type="entry name" value="GDPD"/>
    <property type="match status" value="1"/>
</dbReference>
<dbReference type="GeneID" id="76996619"/>
<dbReference type="PANTHER" id="PTHR46211:SF1">
    <property type="entry name" value="GLYCEROPHOSPHODIESTER PHOSPHODIESTERASE, CYTOPLASMIC"/>
    <property type="match status" value="1"/>
</dbReference>
<evidence type="ECO:0000313" key="2">
    <source>
        <dbReference type="EMBL" id="MCY9607685.1"/>
    </source>
</evidence>
<dbReference type="Pfam" id="PF03009">
    <property type="entry name" value="GDPD"/>
    <property type="match status" value="1"/>
</dbReference>
<dbReference type="Proteomes" id="UP001209276">
    <property type="component" value="Unassembled WGS sequence"/>
</dbReference>
<keyword evidence="5" id="KW-1185">Reference proteome</keyword>
<reference evidence="2 5" key="2">
    <citation type="submission" date="2022-05" db="EMBL/GenBank/DDBJ databases">
        <title>Genome Sequencing of Bee-Associated Microbes.</title>
        <authorList>
            <person name="Dunlap C."/>
        </authorList>
    </citation>
    <scope>NUCLEOTIDE SEQUENCE [LARGE SCALE GENOMIC DNA]</scope>
    <source>
        <strain evidence="2 5">NRRL B-14613</strain>
    </source>
</reference>
<dbReference type="AlphaFoldDB" id="A0AAP9DTV6"/>
<name>A0AAP9DTV6_PANTH</name>
<proteinExistence type="predicted"/>
<dbReference type="GO" id="GO:0008081">
    <property type="term" value="F:phosphoric diester hydrolase activity"/>
    <property type="evidence" value="ECO:0007669"/>
    <property type="project" value="InterPro"/>
</dbReference>
<evidence type="ECO:0000313" key="3">
    <source>
        <dbReference type="EMBL" id="QDM44072.1"/>
    </source>
</evidence>
<evidence type="ECO:0000313" key="4">
    <source>
        <dbReference type="Proteomes" id="UP000315377"/>
    </source>
</evidence>
<sequence length="269" mass="29007">MPTRETRLLVTAHTGCGEAPANTWASLMEAAATGADVAELDIRVTCKDEPVLLHDHSLLLELYDARELNRMPARARLGPPHREHGLVMLADVLEEAKRRGLMLNLDIKNGESVNPALRLVKELQAERLVFVTGCTEGIEVDTEGISLLLNVPESADAASNEGATGAVDAAQNAAAAGNGAMNAAAEGAFIRSVCEQAKRQGYQGVNVPYERCSPDFVACAHALGLIVSVYTVDDADAMRSLMNMKVDSITTKRPEQLLRLRKVDERHEA</sequence>
<evidence type="ECO:0000313" key="5">
    <source>
        <dbReference type="Proteomes" id="UP001209276"/>
    </source>
</evidence>
<dbReference type="EMBL" id="JAMDMM010000021">
    <property type="protein sequence ID" value="MCY9607685.1"/>
    <property type="molecule type" value="Genomic_DNA"/>
</dbReference>
<protein>
    <submittedName>
        <fullName evidence="3">Glycerophosphodiester phosphodiesterase</fullName>
    </submittedName>
</protein>
<dbReference type="EMBL" id="CP041405">
    <property type="protein sequence ID" value="QDM44072.1"/>
    <property type="molecule type" value="Genomic_DNA"/>
</dbReference>
<dbReference type="Proteomes" id="UP000315377">
    <property type="component" value="Chromosome"/>
</dbReference>
<evidence type="ECO:0000259" key="1">
    <source>
        <dbReference type="PROSITE" id="PS51704"/>
    </source>
</evidence>
<dbReference type="InterPro" id="IPR017946">
    <property type="entry name" value="PLC-like_Pdiesterase_TIM-brl"/>
</dbReference>
<organism evidence="3 4">
    <name type="scientific">Paenibacillus thiaminolyticus</name>
    <name type="common">Bacillus thiaminolyticus</name>
    <dbReference type="NCBI Taxonomy" id="49283"/>
    <lineage>
        <taxon>Bacteria</taxon>
        <taxon>Bacillati</taxon>
        <taxon>Bacillota</taxon>
        <taxon>Bacilli</taxon>
        <taxon>Bacillales</taxon>
        <taxon>Paenibacillaceae</taxon>
        <taxon>Paenibacillus</taxon>
    </lineage>
</organism>
<dbReference type="Gene3D" id="3.20.20.190">
    <property type="entry name" value="Phosphatidylinositol (PI) phosphodiesterase"/>
    <property type="match status" value="1"/>
</dbReference>
<dbReference type="RefSeq" id="WP_087444752.1">
    <property type="nucleotide sequence ID" value="NZ_CABMNB010000047.1"/>
</dbReference>
<dbReference type="PANTHER" id="PTHR46211">
    <property type="entry name" value="GLYCEROPHOSPHORYL DIESTER PHOSPHODIESTERASE"/>
    <property type="match status" value="1"/>
</dbReference>
<reference evidence="3 4" key="1">
    <citation type="submission" date="2019-07" db="EMBL/GenBank/DDBJ databases">
        <title>Paenibacillus thiaminolyticus NRRL B-4156.</title>
        <authorList>
            <person name="Hehnly C."/>
            <person name="Zhang L."/>
        </authorList>
    </citation>
    <scope>NUCLEOTIDE SEQUENCE [LARGE SCALE GENOMIC DNA]</scope>
    <source>
        <strain evidence="3 4">NRRL B-4156</strain>
    </source>
</reference>
<feature type="domain" description="GP-PDE" evidence="1">
    <location>
        <begin position="7"/>
        <end position="261"/>
    </location>
</feature>
<accession>A0AAP9DTV6</accession>
<dbReference type="SUPFAM" id="SSF51695">
    <property type="entry name" value="PLC-like phosphodiesterases"/>
    <property type="match status" value="1"/>
</dbReference>